<dbReference type="GO" id="GO:0043169">
    <property type="term" value="F:cation binding"/>
    <property type="evidence" value="ECO:0007669"/>
    <property type="project" value="InterPro"/>
</dbReference>
<dbReference type="EC" id="2.4.1.18" evidence="5 11"/>
<dbReference type="PIRSF" id="PIRSF000463">
    <property type="entry name" value="GlgB"/>
    <property type="match status" value="1"/>
</dbReference>
<evidence type="ECO:0000256" key="11">
    <source>
        <dbReference type="NCBIfam" id="TIGR01515"/>
    </source>
</evidence>
<dbReference type="PANTHER" id="PTHR43651">
    <property type="entry name" value="1,4-ALPHA-GLUCAN-BRANCHING ENZYME"/>
    <property type="match status" value="1"/>
</dbReference>
<dbReference type="GO" id="GO:0005829">
    <property type="term" value="C:cytosol"/>
    <property type="evidence" value="ECO:0007669"/>
    <property type="project" value="TreeGrafter"/>
</dbReference>
<dbReference type="InterPro" id="IPR013783">
    <property type="entry name" value="Ig-like_fold"/>
</dbReference>
<dbReference type="InterPro" id="IPR044143">
    <property type="entry name" value="GlgB_N_E_set_prok"/>
</dbReference>
<keyword evidence="8" id="KW-0808">Transferase</keyword>
<evidence type="ECO:0000259" key="13">
    <source>
        <dbReference type="SMART" id="SM00642"/>
    </source>
</evidence>
<dbReference type="SUPFAM" id="SSF51445">
    <property type="entry name" value="(Trans)glycosidases"/>
    <property type="match status" value="1"/>
</dbReference>
<dbReference type="InterPro" id="IPR004193">
    <property type="entry name" value="Glyco_hydro_13_N"/>
</dbReference>
<evidence type="ECO:0000256" key="3">
    <source>
        <dbReference type="ARBA" id="ARBA00004964"/>
    </source>
</evidence>
<dbReference type="CDD" id="cd11322">
    <property type="entry name" value="AmyAc_Glg_BE"/>
    <property type="match status" value="1"/>
</dbReference>
<dbReference type="Gene3D" id="2.60.40.10">
    <property type="entry name" value="Immunoglobulins"/>
    <property type="match status" value="1"/>
</dbReference>
<dbReference type="GO" id="GO:0005978">
    <property type="term" value="P:glycogen biosynthetic process"/>
    <property type="evidence" value="ECO:0007669"/>
    <property type="project" value="UniProtKB-UniRule"/>
</dbReference>
<comment type="catalytic activity">
    <reaction evidence="1">
        <text>Transfers a segment of a (1-&gt;4)-alpha-D-glucan chain to a primary hydroxy group in a similar glucan chain.</text>
        <dbReference type="EC" id="2.4.1.18"/>
    </reaction>
</comment>
<dbReference type="EMBL" id="DVMX01000128">
    <property type="protein sequence ID" value="HIU42201.1"/>
    <property type="molecule type" value="Genomic_DNA"/>
</dbReference>
<dbReference type="Pfam" id="PF00128">
    <property type="entry name" value="Alpha-amylase"/>
    <property type="match status" value="1"/>
</dbReference>
<dbReference type="InterPro" id="IPR037439">
    <property type="entry name" value="Branching_enzy"/>
</dbReference>
<dbReference type="GO" id="GO:0003844">
    <property type="term" value="F:1,4-alpha-glucan branching enzyme activity"/>
    <property type="evidence" value="ECO:0007669"/>
    <property type="project" value="UniProtKB-UniRule"/>
</dbReference>
<keyword evidence="7" id="KW-0328">Glycosyltransferase</keyword>
<dbReference type="Gene3D" id="2.60.40.1180">
    <property type="entry name" value="Golgi alpha-mannosidase II"/>
    <property type="match status" value="1"/>
</dbReference>
<dbReference type="InterPro" id="IPR006407">
    <property type="entry name" value="GlgB"/>
</dbReference>
<protein>
    <recommendedName>
        <fullName evidence="5 11">1,4-alpha-glucan branching enzyme</fullName>
        <ecNumber evidence="5 11">2.4.1.18</ecNumber>
    </recommendedName>
</protein>
<evidence type="ECO:0000256" key="2">
    <source>
        <dbReference type="ARBA" id="ARBA00002953"/>
    </source>
</evidence>
<comment type="function">
    <text evidence="2">Catalyzes the formation of the alpha-1,6-glucosidic linkages in glycogen by scission of a 1,4-alpha-linked oligosaccharide from growing alpha-1,4-glucan chains and the subsequent attachment of the oligosaccharide to the alpha-1,6 position.</text>
</comment>
<keyword evidence="9" id="KW-0320">Glycogen biosynthesis</keyword>
<dbReference type="AlphaFoldDB" id="A0A9D1IT09"/>
<dbReference type="InterPro" id="IPR006047">
    <property type="entry name" value="GH13_cat_dom"/>
</dbReference>
<gene>
    <name evidence="14" type="primary">glgB</name>
    <name evidence="14" type="ORF">IAD19_06575</name>
</gene>
<feature type="active site" description="Nucleophile" evidence="12">
    <location>
        <position position="293"/>
    </location>
</feature>
<organism evidence="14 15">
    <name type="scientific">Candidatus Egerieicola faecale</name>
    <dbReference type="NCBI Taxonomy" id="2840774"/>
    <lineage>
        <taxon>Bacteria</taxon>
        <taxon>Bacillati</taxon>
        <taxon>Bacillota</taxon>
        <taxon>Clostridia</taxon>
        <taxon>Eubacteriales</taxon>
        <taxon>Oscillospiraceae</taxon>
        <taxon>Oscillospiraceae incertae sedis</taxon>
        <taxon>Candidatus Egerieicola</taxon>
    </lineage>
</organism>
<evidence type="ECO:0000313" key="15">
    <source>
        <dbReference type="Proteomes" id="UP000824082"/>
    </source>
</evidence>
<evidence type="ECO:0000313" key="14">
    <source>
        <dbReference type="EMBL" id="HIU42201.1"/>
    </source>
</evidence>
<dbReference type="SMART" id="SM00642">
    <property type="entry name" value="Aamy"/>
    <property type="match status" value="1"/>
</dbReference>
<feature type="domain" description="Glycosyl hydrolase family 13 catalytic" evidence="13">
    <location>
        <begin position="135"/>
        <end position="487"/>
    </location>
</feature>
<accession>A0A9D1IT09</accession>
<dbReference type="InterPro" id="IPR013780">
    <property type="entry name" value="Glyco_hydro_b"/>
</dbReference>
<keyword evidence="10" id="KW-0119">Carbohydrate metabolism</keyword>
<evidence type="ECO:0000256" key="6">
    <source>
        <dbReference type="ARBA" id="ARBA00022600"/>
    </source>
</evidence>
<name>A0A9D1IT09_9FIRM</name>
<evidence type="ECO:0000256" key="7">
    <source>
        <dbReference type="ARBA" id="ARBA00022676"/>
    </source>
</evidence>
<dbReference type="Gene3D" id="3.20.20.80">
    <property type="entry name" value="Glycosidases"/>
    <property type="match status" value="1"/>
</dbReference>
<evidence type="ECO:0000256" key="9">
    <source>
        <dbReference type="ARBA" id="ARBA00023056"/>
    </source>
</evidence>
<dbReference type="Pfam" id="PF02922">
    <property type="entry name" value="CBM_48"/>
    <property type="match status" value="1"/>
</dbReference>
<evidence type="ECO:0000256" key="1">
    <source>
        <dbReference type="ARBA" id="ARBA00000826"/>
    </source>
</evidence>
<evidence type="ECO:0000256" key="10">
    <source>
        <dbReference type="ARBA" id="ARBA00023277"/>
    </source>
</evidence>
<dbReference type="InterPro" id="IPR006048">
    <property type="entry name" value="A-amylase/branching_C"/>
</dbReference>
<evidence type="ECO:0000256" key="8">
    <source>
        <dbReference type="ARBA" id="ARBA00022679"/>
    </source>
</evidence>
<dbReference type="InterPro" id="IPR017853">
    <property type="entry name" value="GH"/>
</dbReference>
<evidence type="ECO:0000256" key="5">
    <source>
        <dbReference type="ARBA" id="ARBA00012541"/>
    </source>
</evidence>
<dbReference type="Proteomes" id="UP000824082">
    <property type="component" value="Unassembled WGS sequence"/>
</dbReference>
<sequence length="615" mass="70974">MTMREFLSGEAFDCYTHFGAHPTRDGVRFRVYAPNARFVQLIGECNHWQGEEMYREEQGCWTVTLPQAWIGMLYKYKITGADGSVVDHNDPFGFSTQLRPDSASIVCDLSRFTFSDEEWMKQRDKNYNRPVSIYEVHLGSFVQNPDDPNGWYSYEALAPKLIAHCKEHGFTHLELLPISEHPSDNSWGYQTTGFFAPTSRYGTPIQLMSLVNQCHQQGIGVITDFVPVHFAIDAYGLHRFDGTPLYEYPDGDTGYSEWGSHNFNLAKGETRSLLQSAANYWLDVYHFDGIRMDAICNAIYWLGNPDRGVNDRGVKFIQQMNLGLNRLHPTCMLMAEDSSDFLKVTAPVEYDGLGFDYKWDMGWMNDTLNYFKLEPLARQYHYNDITFSMQYFYNELFLLPFSHDEVVHGKATIVQKMWGDNYEQKFAQCRALYGYMFAHPGKKLNFMGNEIAQFREWDEAKEQDWSLLSYPMHDGFLHYFSRLNQLYRQLPALYDGEYNSACFRWLEVDAPDQSVFAFRRSAQGQTVAVVLNFCDVPWKDFPLGLEQACTLTPLISSSWQCWGGTEAEDTRPLASRPIPQKGFDHSVVLDLPAFSAQWFLVQPVKEEKGQENTSN</sequence>
<dbReference type="NCBIfam" id="TIGR01515">
    <property type="entry name" value="branching_enzym"/>
    <property type="match status" value="1"/>
</dbReference>
<dbReference type="PANTHER" id="PTHR43651:SF3">
    <property type="entry name" value="1,4-ALPHA-GLUCAN-BRANCHING ENZYME"/>
    <property type="match status" value="1"/>
</dbReference>
<proteinExistence type="inferred from homology"/>
<keyword evidence="6" id="KW-0321">Glycogen metabolism</keyword>
<comment type="similarity">
    <text evidence="4">Belongs to the glycosyl hydrolase 13 family. GlgB subfamily.</text>
</comment>
<comment type="pathway">
    <text evidence="3">Glycan biosynthesis; glycogen biosynthesis.</text>
</comment>
<dbReference type="CDD" id="cd02855">
    <property type="entry name" value="E_set_GBE_prok_N"/>
    <property type="match status" value="1"/>
</dbReference>
<feature type="active site" description="Proton donor" evidence="12">
    <location>
        <position position="336"/>
    </location>
</feature>
<dbReference type="NCBIfam" id="NF008967">
    <property type="entry name" value="PRK12313.1"/>
    <property type="match status" value="1"/>
</dbReference>
<dbReference type="SUPFAM" id="SSF51011">
    <property type="entry name" value="Glycosyl hydrolase domain"/>
    <property type="match status" value="1"/>
</dbReference>
<dbReference type="GO" id="GO:0004553">
    <property type="term" value="F:hydrolase activity, hydrolyzing O-glycosyl compounds"/>
    <property type="evidence" value="ECO:0007669"/>
    <property type="project" value="InterPro"/>
</dbReference>
<comment type="caution">
    <text evidence="14">The sequence shown here is derived from an EMBL/GenBank/DDBJ whole genome shotgun (WGS) entry which is preliminary data.</text>
</comment>
<reference evidence="14" key="2">
    <citation type="journal article" date="2021" name="PeerJ">
        <title>Extensive microbial diversity within the chicken gut microbiome revealed by metagenomics and culture.</title>
        <authorList>
            <person name="Gilroy R."/>
            <person name="Ravi A."/>
            <person name="Getino M."/>
            <person name="Pursley I."/>
            <person name="Horton D.L."/>
            <person name="Alikhan N.F."/>
            <person name="Baker D."/>
            <person name="Gharbi K."/>
            <person name="Hall N."/>
            <person name="Watson M."/>
            <person name="Adriaenssens E.M."/>
            <person name="Foster-Nyarko E."/>
            <person name="Jarju S."/>
            <person name="Secka A."/>
            <person name="Antonio M."/>
            <person name="Oren A."/>
            <person name="Chaudhuri R.R."/>
            <person name="La Ragione R."/>
            <person name="Hildebrand F."/>
            <person name="Pallen M.J."/>
        </authorList>
    </citation>
    <scope>NUCLEOTIDE SEQUENCE</scope>
    <source>
        <strain evidence="14">4509</strain>
    </source>
</reference>
<dbReference type="Pfam" id="PF02806">
    <property type="entry name" value="Alpha-amylase_C"/>
    <property type="match status" value="1"/>
</dbReference>
<evidence type="ECO:0000256" key="4">
    <source>
        <dbReference type="ARBA" id="ARBA00009000"/>
    </source>
</evidence>
<evidence type="ECO:0000256" key="12">
    <source>
        <dbReference type="PIRSR" id="PIRSR000463-1"/>
    </source>
</evidence>
<reference evidence="14" key="1">
    <citation type="submission" date="2020-10" db="EMBL/GenBank/DDBJ databases">
        <authorList>
            <person name="Gilroy R."/>
        </authorList>
    </citation>
    <scope>NUCLEOTIDE SEQUENCE</scope>
    <source>
        <strain evidence="14">4509</strain>
    </source>
</reference>